<comment type="caution">
    <text evidence="2">The sequence shown here is derived from an EMBL/GenBank/DDBJ whole genome shotgun (WGS) entry which is preliminary data.</text>
</comment>
<protein>
    <recommendedName>
        <fullName evidence="1">EthD domain-containing protein</fullName>
    </recommendedName>
</protein>
<dbReference type="Proteomes" id="UP001500752">
    <property type="component" value="Unassembled WGS sequence"/>
</dbReference>
<evidence type="ECO:0000259" key="1">
    <source>
        <dbReference type="Pfam" id="PF07110"/>
    </source>
</evidence>
<dbReference type="EMBL" id="BAABEO010000036">
    <property type="protein sequence ID" value="GAA3704556.1"/>
    <property type="molecule type" value="Genomic_DNA"/>
</dbReference>
<organism evidence="2 3">
    <name type="scientific">Arthrobacter ginkgonis</name>
    <dbReference type="NCBI Taxonomy" id="1630594"/>
    <lineage>
        <taxon>Bacteria</taxon>
        <taxon>Bacillati</taxon>
        <taxon>Actinomycetota</taxon>
        <taxon>Actinomycetes</taxon>
        <taxon>Micrococcales</taxon>
        <taxon>Micrococcaceae</taxon>
        <taxon>Arthrobacter</taxon>
    </lineage>
</organism>
<gene>
    <name evidence="2" type="ORF">GCM10023081_46040</name>
</gene>
<dbReference type="SUPFAM" id="SSF54909">
    <property type="entry name" value="Dimeric alpha+beta barrel"/>
    <property type="match status" value="1"/>
</dbReference>
<dbReference type="Gene3D" id="3.30.70.100">
    <property type="match status" value="1"/>
</dbReference>
<reference evidence="3" key="1">
    <citation type="journal article" date="2019" name="Int. J. Syst. Evol. Microbiol.">
        <title>The Global Catalogue of Microorganisms (GCM) 10K type strain sequencing project: providing services to taxonomists for standard genome sequencing and annotation.</title>
        <authorList>
            <consortium name="The Broad Institute Genomics Platform"/>
            <consortium name="The Broad Institute Genome Sequencing Center for Infectious Disease"/>
            <person name="Wu L."/>
            <person name="Ma J."/>
        </authorList>
    </citation>
    <scope>NUCLEOTIDE SEQUENCE [LARGE SCALE GENOMIC DNA]</scope>
    <source>
        <strain evidence="3">JCM 30742</strain>
    </source>
</reference>
<evidence type="ECO:0000313" key="3">
    <source>
        <dbReference type="Proteomes" id="UP001500752"/>
    </source>
</evidence>
<keyword evidence="3" id="KW-1185">Reference proteome</keyword>
<feature type="domain" description="EthD" evidence="1">
    <location>
        <begin position="23"/>
        <end position="98"/>
    </location>
</feature>
<name>A0ABP7DEM1_9MICC</name>
<evidence type="ECO:0000313" key="2">
    <source>
        <dbReference type="EMBL" id="GAA3704556.1"/>
    </source>
</evidence>
<sequence length="306" mass="34208">MTDRATMENEATVASLITLKRPKGLTREQFDSYWANVHAPIMARMPGIWAYTLHHVEAVQLPYWRLPLSIQRLAPEDYALEGVAELLYLDQDEAMEAYRLSDGPGGYTHTDAQNAFWVGLFYQSNKGSRTLKDNTDGREPAETVLLAFQYKDSVERSQGHEWVRRFADRAAAAEESVRVRRHTFEPYDNDALDPGLPVGMRHTVFPDEALDAVVEIAASDRSALSRVLDLLPVNEEDLQVLASAHAYRRRERNDMVQGGQITRAGVRTPAVARLIDTLGAVSQDHPGLHDLMLTGIPADTTAASKR</sequence>
<dbReference type="InterPro" id="IPR011008">
    <property type="entry name" value="Dimeric_a/b-barrel"/>
</dbReference>
<dbReference type="InterPro" id="IPR009799">
    <property type="entry name" value="EthD_dom"/>
</dbReference>
<dbReference type="Pfam" id="PF07110">
    <property type="entry name" value="EthD"/>
    <property type="match status" value="1"/>
</dbReference>
<proteinExistence type="predicted"/>
<accession>A0ABP7DEM1</accession>
<dbReference type="RefSeq" id="WP_345154705.1">
    <property type="nucleotide sequence ID" value="NZ_BAABEO010000036.1"/>
</dbReference>